<keyword evidence="4 10" id="KW-0812">Transmembrane</keyword>
<evidence type="ECO:0000256" key="8">
    <source>
        <dbReference type="ARBA" id="ARBA00023170"/>
    </source>
</evidence>
<proteinExistence type="inferred from homology"/>
<dbReference type="SUPFAM" id="SSF56935">
    <property type="entry name" value="Porins"/>
    <property type="match status" value="1"/>
</dbReference>
<keyword evidence="2 10" id="KW-0813">Transport</keyword>
<dbReference type="RefSeq" id="WP_252736420.1">
    <property type="nucleotide sequence ID" value="NZ_FNTB01000001.1"/>
</dbReference>
<feature type="domain" description="TonB-dependent receptor plug" evidence="14">
    <location>
        <begin position="146"/>
        <end position="250"/>
    </location>
</feature>
<dbReference type="Pfam" id="PF07715">
    <property type="entry name" value="Plug"/>
    <property type="match status" value="1"/>
</dbReference>
<evidence type="ECO:0000256" key="7">
    <source>
        <dbReference type="ARBA" id="ARBA00023136"/>
    </source>
</evidence>
<evidence type="ECO:0000256" key="2">
    <source>
        <dbReference type="ARBA" id="ARBA00022448"/>
    </source>
</evidence>
<comment type="similarity">
    <text evidence="10 11">Belongs to the TonB-dependent receptor family.</text>
</comment>
<feature type="chain" id="PRO_5010249101" evidence="12">
    <location>
        <begin position="38"/>
        <end position="1070"/>
    </location>
</feature>
<keyword evidence="3 10" id="KW-1134">Transmembrane beta strand</keyword>
<dbReference type="NCBIfam" id="TIGR04056">
    <property type="entry name" value="OMP_RagA_SusC"/>
    <property type="match status" value="1"/>
</dbReference>
<dbReference type="PANTHER" id="PTHR30069">
    <property type="entry name" value="TONB-DEPENDENT OUTER MEMBRANE RECEPTOR"/>
    <property type="match status" value="1"/>
</dbReference>
<dbReference type="GO" id="GO:0015344">
    <property type="term" value="F:siderophore uptake transmembrane transporter activity"/>
    <property type="evidence" value="ECO:0007669"/>
    <property type="project" value="TreeGrafter"/>
</dbReference>
<dbReference type="AlphaFoldDB" id="A0A1H4Q9V2"/>
<feature type="signal peptide" evidence="12">
    <location>
        <begin position="1"/>
        <end position="37"/>
    </location>
</feature>
<dbReference type="Gene3D" id="2.60.40.1120">
    <property type="entry name" value="Carboxypeptidase-like, regulatory domain"/>
    <property type="match status" value="1"/>
</dbReference>
<dbReference type="InterPro" id="IPR008969">
    <property type="entry name" value="CarboxyPept-like_regulatory"/>
</dbReference>
<organism evidence="15 16">
    <name type="scientific">Maribacter dokdonensis</name>
    <dbReference type="NCBI Taxonomy" id="320912"/>
    <lineage>
        <taxon>Bacteria</taxon>
        <taxon>Pseudomonadati</taxon>
        <taxon>Bacteroidota</taxon>
        <taxon>Flavobacteriia</taxon>
        <taxon>Flavobacteriales</taxon>
        <taxon>Flavobacteriaceae</taxon>
        <taxon>Maribacter</taxon>
    </lineage>
</organism>
<dbReference type="Gene3D" id="2.40.170.20">
    <property type="entry name" value="TonB-dependent receptor, beta-barrel domain"/>
    <property type="match status" value="1"/>
</dbReference>
<evidence type="ECO:0000259" key="14">
    <source>
        <dbReference type="Pfam" id="PF07715"/>
    </source>
</evidence>
<feature type="domain" description="TonB-dependent receptor-like beta-barrel" evidence="13">
    <location>
        <begin position="437"/>
        <end position="1021"/>
    </location>
</feature>
<sequence length="1070" mass="115498">MSQKRDYTLIGSSKRSSFIKSGVLSMLVCLGAQLVQANENTSTSNNVEVKTLQSTITGTVLDATGQPLPGANVVEKGTTNGTQTDFDGNYTLNVADGATLVFSYIGFKTIEIAVNGQASVDATLAEDAAALDEVIVTGYSTQTRGDLTGSVGSVDVSEATKAPIVNAAEALQGRVSGVTITNNGSPGATPVVRVRGYGTGNSNDPLYIIDGVQTDDPSILNSINPADIDQMNVLKDGAAAIYGARASNGVVIITTKSGGYNMDSARVSVDMYTGFSKATNVPELLNTEQHGEMIFQSLRNDGVTPSHPQYGDGPNPVTPTTIQRAPVSATVKPGGGTDWLDEIYRTAVTQNASITLENGNEQSKFLFSASYLNRQGIQIATGFKRGSIRLNSEFKIGDKIRIGEHTNISFDRRSGGQSWFNFATRMSPLVPVFDDEGNYAGNYSNDTGLSNPNNPVAEANRQADDFNKTLRVFGDIYATLDIIDGLQFKTSIGGSIRAYNDRRFRALIPESSEPIATNTLREADQDSYEWVWSNTLSYNKSFGDHGINALVGIEAVNVTGKGKEISRTDYFFETPEYYLLSNGLGAANVAYAYDNASSLFSLFGTANYNYAGKYLLTATVRKDESSRFLGDNKSDVFPSFSAGWVVSNEDFWPTDGAVSRFKLKGSWGQLGNQTLPVNNPTTNISVVSEQYGNYVFNGSGGATPGALLNAVGNPDLRWETSETTNFGVELGFFDNKLNLGAEYFIIKTKDLINQDGSQYSSTSIDAAPPYVNLGSIENKGIDATISYADVTESGFSYGIDMNFSSYKNEVTELISAFQTGFGGFRTTGTVTRTQEGQPISSFYGRVVEGIFASPEEVAAAADQGFASPEDGVGRFQYRDITGDGVINDDDRTFIGNPHPDFTYGVNLTMGYKGFDMSAFFQGSQGNEIFNNDKVYTDLPTFFDANRSVRVLDSWTPDNLDATLPALSSSITNNEGTANSFFVEDGSYMRLKNLQIGYTFNEKVSKMMGMDSVRFYLQGTNLFTITGYDGVDPELQPRFLDSGAIDNLTIGVSDNNYPLASIYSLGVNLKF</sequence>
<dbReference type="GO" id="GO:0009279">
    <property type="term" value="C:cell outer membrane"/>
    <property type="evidence" value="ECO:0007669"/>
    <property type="project" value="UniProtKB-SubCell"/>
</dbReference>
<reference evidence="15 16" key="1">
    <citation type="submission" date="2016-10" db="EMBL/GenBank/DDBJ databases">
        <authorList>
            <person name="de Groot N.N."/>
        </authorList>
    </citation>
    <scope>NUCLEOTIDE SEQUENCE [LARGE SCALE GENOMIC DNA]</scope>
    <source>
        <strain evidence="15 16">MAR_2009_71</strain>
    </source>
</reference>
<evidence type="ECO:0000313" key="15">
    <source>
        <dbReference type="EMBL" id="SEC16288.1"/>
    </source>
</evidence>
<keyword evidence="7 10" id="KW-0472">Membrane</keyword>
<dbReference type="InterPro" id="IPR023997">
    <property type="entry name" value="TonB-dep_OMP_SusC/RagA_CS"/>
</dbReference>
<keyword evidence="9 10" id="KW-0998">Cell outer membrane</keyword>
<name>A0A1H4Q9V2_9FLAO</name>
<evidence type="ECO:0000256" key="4">
    <source>
        <dbReference type="ARBA" id="ARBA00022692"/>
    </source>
</evidence>
<dbReference type="Pfam" id="PF13715">
    <property type="entry name" value="CarbopepD_reg_2"/>
    <property type="match status" value="1"/>
</dbReference>
<dbReference type="InterPro" id="IPR037066">
    <property type="entry name" value="Plug_dom_sf"/>
</dbReference>
<dbReference type="PROSITE" id="PS52016">
    <property type="entry name" value="TONB_DEPENDENT_REC_3"/>
    <property type="match status" value="1"/>
</dbReference>
<dbReference type="EMBL" id="FNTB01000001">
    <property type="protein sequence ID" value="SEC16288.1"/>
    <property type="molecule type" value="Genomic_DNA"/>
</dbReference>
<dbReference type="Proteomes" id="UP000183038">
    <property type="component" value="Unassembled WGS sequence"/>
</dbReference>
<gene>
    <name evidence="15" type="ORF">SAMN05192540_2515</name>
</gene>
<evidence type="ECO:0000259" key="13">
    <source>
        <dbReference type="Pfam" id="PF00593"/>
    </source>
</evidence>
<dbReference type="Pfam" id="PF00593">
    <property type="entry name" value="TonB_dep_Rec_b-barrel"/>
    <property type="match status" value="1"/>
</dbReference>
<dbReference type="SUPFAM" id="SSF49464">
    <property type="entry name" value="Carboxypeptidase regulatory domain-like"/>
    <property type="match status" value="1"/>
</dbReference>
<comment type="subcellular location">
    <subcellularLocation>
        <location evidence="1 10">Cell outer membrane</location>
        <topology evidence="1 10">Multi-pass membrane protein</topology>
    </subcellularLocation>
</comment>
<dbReference type="GO" id="GO:0044718">
    <property type="term" value="P:siderophore transmembrane transport"/>
    <property type="evidence" value="ECO:0007669"/>
    <property type="project" value="TreeGrafter"/>
</dbReference>
<dbReference type="InterPro" id="IPR012910">
    <property type="entry name" value="Plug_dom"/>
</dbReference>
<evidence type="ECO:0000256" key="12">
    <source>
        <dbReference type="SAM" id="SignalP"/>
    </source>
</evidence>
<evidence type="ECO:0000256" key="10">
    <source>
        <dbReference type="PROSITE-ProRule" id="PRU01360"/>
    </source>
</evidence>
<evidence type="ECO:0000313" key="16">
    <source>
        <dbReference type="Proteomes" id="UP000183038"/>
    </source>
</evidence>
<evidence type="ECO:0000256" key="5">
    <source>
        <dbReference type="ARBA" id="ARBA00022729"/>
    </source>
</evidence>
<evidence type="ECO:0000256" key="6">
    <source>
        <dbReference type="ARBA" id="ARBA00023077"/>
    </source>
</evidence>
<keyword evidence="5 12" id="KW-0732">Signal</keyword>
<dbReference type="NCBIfam" id="TIGR04057">
    <property type="entry name" value="SusC_RagA_signa"/>
    <property type="match status" value="1"/>
</dbReference>
<dbReference type="InterPro" id="IPR000531">
    <property type="entry name" value="Beta-barrel_TonB"/>
</dbReference>
<keyword evidence="6 11" id="KW-0798">TonB box</keyword>
<accession>A0A1H4Q9V2</accession>
<protein>
    <submittedName>
        <fullName evidence="15">TonB-linked outer membrane protein, SusC/RagA family</fullName>
    </submittedName>
</protein>
<evidence type="ECO:0000256" key="11">
    <source>
        <dbReference type="RuleBase" id="RU003357"/>
    </source>
</evidence>
<dbReference type="PANTHER" id="PTHR30069:SF29">
    <property type="entry name" value="HEMOGLOBIN AND HEMOGLOBIN-HAPTOGLOBIN-BINDING PROTEIN 1-RELATED"/>
    <property type="match status" value="1"/>
</dbReference>
<dbReference type="Gene3D" id="2.170.130.10">
    <property type="entry name" value="TonB-dependent receptor, plug domain"/>
    <property type="match status" value="1"/>
</dbReference>
<keyword evidence="8" id="KW-0675">Receptor</keyword>
<dbReference type="FunFam" id="2.60.40.1120:FF:000003">
    <property type="entry name" value="Outer membrane protein Omp121"/>
    <property type="match status" value="1"/>
</dbReference>
<evidence type="ECO:0000256" key="9">
    <source>
        <dbReference type="ARBA" id="ARBA00023237"/>
    </source>
</evidence>
<dbReference type="InterPro" id="IPR036942">
    <property type="entry name" value="Beta-barrel_TonB_sf"/>
</dbReference>
<evidence type="ECO:0000256" key="1">
    <source>
        <dbReference type="ARBA" id="ARBA00004571"/>
    </source>
</evidence>
<dbReference type="InterPro" id="IPR023996">
    <property type="entry name" value="TonB-dep_OMP_SusC/RagA"/>
</dbReference>
<evidence type="ECO:0000256" key="3">
    <source>
        <dbReference type="ARBA" id="ARBA00022452"/>
    </source>
</evidence>
<dbReference type="InterPro" id="IPR039426">
    <property type="entry name" value="TonB-dep_rcpt-like"/>
</dbReference>